<dbReference type="AlphaFoldDB" id="A0A2T2PCS7"/>
<gene>
    <name evidence="8" type="ORF">BS50DRAFT_671612</name>
</gene>
<dbReference type="GO" id="GO:0032008">
    <property type="term" value="P:positive regulation of TOR signaling"/>
    <property type="evidence" value="ECO:0007669"/>
    <property type="project" value="InterPro"/>
</dbReference>
<name>A0A2T2PCS7_CORCC</name>
<evidence type="ECO:0000256" key="6">
    <source>
        <dbReference type="SAM" id="MobiDB-lite"/>
    </source>
</evidence>
<dbReference type="Proteomes" id="UP000240883">
    <property type="component" value="Unassembled WGS sequence"/>
</dbReference>
<dbReference type="EMBL" id="KZ678128">
    <property type="protein sequence ID" value="PSN75467.1"/>
    <property type="molecule type" value="Genomic_DNA"/>
</dbReference>
<dbReference type="GO" id="GO:0031902">
    <property type="term" value="C:late endosome membrane"/>
    <property type="evidence" value="ECO:0007669"/>
    <property type="project" value="InterPro"/>
</dbReference>
<proteinExistence type="predicted"/>
<feature type="signal peptide" evidence="7">
    <location>
        <begin position="1"/>
        <end position="24"/>
    </location>
</feature>
<evidence type="ECO:0000256" key="5">
    <source>
        <dbReference type="ARBA" id="ARBA00023288"/>
    </source>
</evidence>
<keyword evidence="4" id="KW-0564">Palmitate</keyword>
<dbReference type="InterPro" id="IPR028209">
    <property type="entry name" value="LAMTOR1/MEH1"/>
</dbReference>
<dbReference type="GO" id="GO:0016197">
    <property type="term" value="P:endosomal transport"/>
    <property type="evidence" value="ECO:0007669"/>
    <property type="project" value="InterPro"/>
</dbReference>
<dbReference type="GO" id="GO:0001919">
    <property type="term" value="P:regulation of receptor recycling"/>
    <property type="evidence" value="ECO:0007669"/>
    <property type="project" value="InterPro"/>
</dbReference>
<feature type="region of interest" description="Disordered" evidence="6">
    <location>
        <begin position="34"/>
        <end position="93"/>
    </location>
</feature>
<keyword evidence="3" id="KW-0472">Membrane</keyword>
<keyword evidence="9" id="KW-1185">Reference proteome</keyword>
<dbReference type="GO" id="GO:0045121">
    <property type="term" value="C:membrane raft"/>
    <property type="evidence" value="ECO:0007669"/>
    <property type="project" value="InterPro"/>
</dbReference>
<comment type="subcellular location">
    <subcellularLocation>
        <location evidence="1">Endomembrane system</location>
    </subcellularLocation>
</comment>
<sequence length="205" mass="21868">MNGLVLSVILTAIKIVFTLSTCLADRIRSTDLVEPPDGVVSREVDSSTNVENAGDREANTSHLLADPYQPHYGTAAAPGPHSAGPQPDPEEIRRQRDALERICAQTSDKLIHVSQTTHLDSRSKMAAEYSRLFNERFPPLHAAAGGSRPASADASADEDESAWLGQVIGESSEAEGSWGRVEPVDAGLTVNFGEPLGAADKRVGR</sequence>
<organism evidence="8 9">
    <name type="scientific">Corynespora cassiicola Philippines</name>
    <dbReference type="NCBI Taxonomy" id="1448308"/>
    <lineage>
        <taxon>Eukaryota</taxon>
        <taxon>Fungi</taxon>
        <taxon>Dikarya</taxon>
        <taxon>Ascomycota</taxon>
        <taxon>Pezizomycotina</taxon>
        <taxon>Dothideomycetes</taxon>
        <taxon>Pleosporomycetidae</taxon>
        <taxon>Pleosporales</taxon>
        <taxon>Corynesporascaceae</taxon>
        <taxon>Corynespora</taxon>
    </lineage>
</organism>
<evidence type="ECO:0000256" key="3">
    <source>
        <dbReference type="ARBA" id="ARBA00023136"/>
    </source>
</evidence>
<evidence type="ECO:0000256" key="2">
    <source>
        <dbReference type="ARBA" id="ARBA00022707"/>
    </source>
</evidence>
<dbReference type="SMART" id="SM01262">
    <property type="entry name" value="LAMTOR"/>
    <property type="match status" value="1"/>
</dbReference>
<evidence type="ECO:0000313" key="9">
    <source>
        <dbReference type="Proteomes" id="UP000240883"/>
    </source>
</evidence>
<keyword evidence="2" id="KW-0519">Myristate</keyword>
<dbReference type="GO" id="GO:0071230">
    <property type="term" value="P:cellular response to amino acid stimulus"/>
    <property type="evidence" value="ECO:0007669"/>
    <property type="project" value="InterPro"/>
</dbReference>
<feature type="chain" id="PRO_5015678293" evidence="7">
    <location>
        <begin position="25"/>
        <end position="205"/>
    </location>
</feature>
<dbReference type="Pfam" id="PF15454">
    <property type="entry name" value="LAMTOR"/>
    <property type="match status" value="1"/>
</dbReference>
<keyword evidence="5" id="KW-0449">Lipoprotein</keyword>
<evidence type="ECO:0000313" key="8">
    <source>
        <dbReference type="EMBL" id="PSN75467.1"/>
    </source>
</evidence>
<keyword evidence="7" id="KW-0732">Signal</keyword>
<evidence type="ECO:0000256" key="4">
    <source>
        <dbReference type="ARBA" id="ARBA00023139"/>
    </source>
</evidence>
<dbReference type="GO" id="GO:0071986">
    <property type="term" value="C:Ragulator complex"/>
    <property type="evidence" value="ECO:0007669"/>
    <property type="project" value="InterPro"/>
</dbReference>
<evidence type="ECO:0000256" key="7">
    <source>
        <dbReference type="SAM" id="SignalP"/>
    </source>
</evidence>
<dbReference type="OrthoDB" id="5299893at2759"/>
<protein>
    <submittedName>
        <fullName evidence="8">Uncharacterized protein</fullName>
    </submittedName>
</protein>
<evidence type="ECO:0000256" key="1">
    <source>
        <dbReference type="ARBA" id="ARBA00004308"/>
    </source>
</evidence>
<accession>A0A2T2PCS7</accession>
<dbReference type="GO" id="GO:0043410">
    <property type="term" value="P:positive regulation of MAPK cascade"/>
    <property type="evidence" value="ECO:0007669"/>
    <property type="project" value="InterPro"/>
</dbReference>
<reference evidence="8 9" key="1">
    <citation type="journal article" date="2018" name="Front. Microbiol.">
        <title>Genome-Wide Analysis of Corynespora cassiicola Leaf Fall Disease Putative Effectors.</title>
        <authorList>
            <person name="Lopez D."/>
            <person name="Ribeiro S."/>
            <person name="Label P."/>
            <person name="Fumanal B."/>
            <person name="Venisse J.S."/>
            <person name="Kohler A."/>
            <person name="de Oliveira R.R."/>
            <person name="Labutti K."/>
            <person name="Lipzen A."/>
            <person name="Lail K."/>
            <person name="Bauer D."/>
            <person name="Ohm R.A."/>
            <person name="Barry K.W."/>
            <person name="Spatafora J."/>
            <person name="Grigoriev I.V."/>
            <person name="Martin F.M."/>
            <person name="Pujade-Renaud V."/>
        </authorList>
    </citation>
    <scope>NUCLEOTIDE SEQUENCE [LARGE SCALE GENOMIC DNA]</scope>
    <source>
        <strain evidence="8 9">Philippines</strain>
    </source>
</reference>